<dbReference type="Proteomes" id="UP000886653">
    <property type="component" value="Unassembled WGS sequence"/>
</dbReference>
<keyword evidence="2" id="KW-1185">Reference proteome</keyword>
<accession>A0A9P6NUY3</accession>
<comment type="caution">
    <text evidence="1">The sequence shown here is derived from an EMBL/GenBank/DDBJ whole genome shotgun (WGS) entry which is preliminary data.</text>
</comment>
<evidence type="ECO:0000313" key="2">
    <source>
        <dbReference type="Proteomes" id="UP000886653"/>
    </source>
</evidence>
<organism evidence="1 2">
    <name type="scientific">Cronartium quercuum f. sp. fusiforme G11</name>
    <dbReference type="NCBI Taxonomy" id="708437"/>
    <lineage>
        <taxon>Eukaryota</taxon>
        <taxon>Fungi</taxon>
        <taxon>Dikarya</taxon>
        <taxon>Basidiomycota</taxon>
        <taxon>Pucciniomycotina</taxon>
        <taxon>Pucciniomycetes</taxon>
        <taxon>Pucciniales</taxon>
        <taxon>Coleosporiaceae</taxon>
        <taxon>Cronartium</taxon>
    </lineage>
</organism>
<reference evidence="1" key="1">
    <citation type="submission" date="2013-11" db="EMBL/GenBank/DDBJ databases">
        <title>Genome sequence of the fusiform rust pathogen reveals effectors for host alternation and coevolution with pine.</title>
        <authorList>
            <consortium name="DOE Joint Genome Institute"/>
            <person name="Smith K."/>
            <person name="Pendleton A."/>
            <person name="Kubisiak T."/>
            <person name="Anderson C."/>
            <person name="Salamov A."/>
            <person name="Aerts A."/>
            <person name="Riley R."/>
            <person name="Clum A."/>
            <person name="Lindquist E."/>
            <person name="Ence D."/>
            <person name="Campbell M."/>
            <person name="Kronenberg Z."/>
            <person name="Feau N."/>
            <person name="Dhillon B."/>
            <person name="Hamelin R."/>
            <person name="Burleigh J."/>
            <person name="Smith J."/>
            <person name="Yandell M."/>
            <person name="Nelson C."/>
            <person name="Grigoriev I."/>
            <person name="Davis J."/>
        </authorList>
    </citation>
    <scope>NUCLEOTIDE SEQUENCE</scope>
    <source>
        <strain evidence="1">G11</strain>
    </source>
</reference>
<sequence>MTNSPNSQKVLPVLHPEIYQSALLDESEQVNQGITDSSDLPQNGQARKNRYLNTALMLDKSTYEFLRRVTWKRLSIHQYHEPLNISDVQKLAQEFEENKEFTKSIELSLYFSPMYNLLREQSPEMFSTSALVRSASQIFEIGLPTRIREVVVALALPDHDEEDFESNVAETSSLMFLIPKFQLLSTFKFLTDDLVHVSESFLASIIKKLEHVEVILLYIPDGSLESRGKEVEQNDLGEALASREKLKSLNIRYLNSPNSKWLNLKWKCQLKELTIELRRDRTTLEPQNLIRFCHLFRHSLVSLYHLSLPLQQTEEEKTLIKDFGLLRHFTFSGNLQSLSLISHFPNLETFTWILEGPMVIDEVIHFMETYSPNENPFQKLELFLESYSIHLECEDINAFNDCVEAVTDLNSTLNPRPANLEI</sequence>
<proteinExistence type="predicted"/>
<gene>
    <name evidence="1" type="ORF">CROQUDRAFT_720384</name>
</gene>
<protein>
    <submittedName>
        <fullName evidence="1">Uncharacterized protein</fullName>
    </submittedName>
</protein>
<dbReference type="AlphaFoldDB" id="A0A9P6NUY3"/>
<evidence type="ECO:0000313" key="1">
    <source>
        <dbReference type="EMBL" id="KAG0150649.1"/>
    </source>
</evidence>
<dbReference type="EMBL" id="MU167218">
    <property type="protein sequence ID" value="KAG0150649.1"/>
    <property type="molecule type" value="Genomic_DNA"/>
</dbReference>
<name>A0A9P6NUY3_9BASI</name>